<keyword evidence="9 17" id="KW-1133">Transmembrane helix</keyword>
<comment type="subcellular location">
    <subcellularLocation>
        <location evidence="1">Membrane</location>
        <topology evidence="1">Multi-pass membrane protein</topology>
    </subcellularLocation>
</comment>
<keyword evidence="13" id="KW-1208">Phospholipid metabolism</keyword>
<evidence type="ECO:0000313" key="18">
    <source>
        <dbReference type="EMBL" id="SUE40803.1"/>
    </source>
</evidence>
<evidence type="ECO:0000256" key="17">
    <source>
        <dbReference type="SAM" id="Phobius"/>
    </source>
</evidence>
<evidence type="ECO:0000256" key="6">
    <source>
        <dbReference type="ARBA" id="ARBA00022516"/>
    </source>
</evidence>
<dbReference type="InterPro" id="IPR048254">
    <property type="entry name" value="CDP_ALCOHOL_P_TRANSF_CS"/>
</dbReference>
<gene>
    <name evidence="18" type="primary">pgsA2</name>
    <name evidence="18" type="ORF">NCTC13291_02374</name>
</gene>
<keyword evidence="12" id="KW-0594">Phospholipid biosynthesis</keyword>
<feature type="transmembrane region" description="Helical" evidence="17">
    <location>
        <begin position="173"/>
        <end position="197"/>
    </location>
</feature>
<evidence type="ECO:0000256" key="1">
    <source>
        <dbReference type="ARBA" id="ARBA00004141"/>
    </source>
</evidence>
<keyword evidence="8 17" id="KW-0812">Transmembrane</keyword>
<dbReference type="Gene3D" id="1.20.120.1760">
    <property type="match status" value="1"/>
</dbReference>
<dbReference type="EC" id="2.7.8.5" evidence="4"/>
<keyword evidence="10" id="KW-0443">Lipid metabolism</keyword>
<organism evidence="18 19">
    <name type="scientific">Roseomonas mucosa</name>
    <dbReference type="NCBI Taxonomy" id="207340"/>
    <lineage>
        <taxon>Bacteria</taxon>
        <taxon>Pseudomonadati</taxon>
        <taxon>Pseudomonadota</taxon>
        <taxon>Alphaproteobacteria</taxon>
        <taxon>Acetobacterales</taxon>
        <taxon>Roseomonadaceae</taxon>
        <taxon>Roseomonas</taxon>
    </lineage>
</organism>
<dbReference type="GeneID" id="99633419"/>
<dbReference type="GO" id="GO:0008444">
    <property type="term" value="F:CDP-diacylglycerol-glycerol-3-phosphate 3-phosphatidyltransferase activity"/>
    <property type="evidence" value="ECO:0007669"/>
    <property type="project" value="UniProtKB-EC"/>
</dbReference>
<evidence type="ECO:0000256" key="15">
    <source>
        <dbReference type="RuleBase" id="RU003750"/>
    </source>
</evidence>
<evidence type="ECO:0000256" key="2">
    <source>
        <dbReference type="ARBA" id="ARBA00005042"/>
    </source>
</evidence>
<dbReference type="PROSITE" id="PS00379">
    <property type="entry name" value="CDP_ALCOHOL_P_TRANSF"/>
    <property type="match status" value="1"/>
</dbReference>
<dbReference type="InterPro" id="IPR043130">
    <property type="entry name" value="CDP-OH_PTrfase_TM_dom"/>
</dbReference>
<protein>
    <recommendedName>
        <fullName evidence="5">CDP-diacylglycerol--glycerol-3-phosphate 3-phosphatidyltransferase</fullName>
        <ecNumber evidence="4">2.7.8.5</ecNumber>
    </recommendedName>
</protein>
<evidence type="ECO:0000256" key="9">
    <source>
        <dbReference type="ARBA" id="ARBA00022989"/>
    </source>
</evidence>
<evidence type="ECO:0000256" key="13">
    <source>
        <dbReference type="ARBA" id="ARBA00023264"/>
    </source>
</evidence>
<keyword evidence="11 17" id="KW-0472">Membrane</keyword>
<reference evidence="18 19" key="1">
    <citation type="submission" date="2018-06" db="EMBL/GenBank/DDBJ databases">
        <authorList>
            <consortium name="Pathogen Informatics"/>
            <person name="Doyle S."/>
        </authorList>
    </citation>
    <scope>NUCLEOTIDE SEQUENCE [LARGE SCALE GENOMIC DNA]</scope>
    <source>
        <strain evidence="18 19">NCTC13291</strain>
    </source>
</reference>
<sequence length="205" mass="21156">MPEGPDRKPAPTPGPPDRAPAAASALTTLPNAITFVRLCAVPATVWLIIQGRFDLAFLLFLGAGLSDALDGWLARVLDARSSLGAVLDPVADKALLVSSYVALAATGVLPDWLAILVVFRDVLIVGGVVMLRMMGMPPRISPSRLSKANTALQILLVAVALLLRGWPGLLPGAFPLAVLVPLVAASTLLSGGAYVLAAARGEGRA</sequence>
<evidence type="ECO:0000256" key="8">
    <source>
        <dbReference type="ARBA" id="ARBA00022692"/>
    </source>
</evidence>
<dbReference type="Pfam" id="PF01066">
    <property type="entry name" value="CDP-OH_P_transf"/>
    <property type="match status" value="1"/>
</dbReference>
<dbReference type="EMBL" id="UGVN01000001">
    <property type="protein sequence ID" value="SUE40803.1"/>
    <property type="molecule type" value="Genomic_DNA"/>
</dbReference>
<accession>A0A379N2T8</accession>
<evidence type="ECO:0000256" key="7">
    <source>
        <dbReference type="ARBA" id="ARBA00022679"/>
    </source>
</evidence>
<name>A0A379N2T8_9PROT</name>
<dbReference type="InterPro" id="IPR000462">
    <property type="entry name" value="CDP-OH_P_trans"/>
</dbReference>
<dbReference type="PIRSF" id="PIRSF000847">
    <property type="entry name" value="Phos_ph_gly_syn"/>
    <property type="match status" value="1"/>
</dbReference>
<comment type="catalytic activity">
    <reaction evidence="14">
        <text>a CDP-1,2-diacyl-sn-glycerol + sn-glycerol 3-phosphate = a 1,2-diacyl-sn-glycero-3-phospho-(1'-sn-glycero-3'-phosphate) + CMP + H(+)</text>
        <dbReference type="Rhea" id="RHEA:12593"/>
        <dbReference type="ChEBI" id="CHEBI:15378"/>
        <dbReference type="ChEBI" id="CHEBI:57597"/>
        <dbReference type="ChEBI" id="CHEBI:58332"/>
        <dbReference type="ChEBI" id="CHEBI:60110"/>
        <dbReference type="ChEBI" id="CHEBI:60377"/>
        <dbReference type="EC" id="2.7.8.5"/>
    </reaction>
</comment>
<feature type="transmembrane region" description="Helical" evidence="17">
    <location>
        <begin position="32"/>
        <end position="49"/>
    </location>
</feature>
<comment type="pathway">
    <text evidence="2">Phospholipid metabolism; phosphatidylglycerol biosynthesis; phosphatidylglycerol from CDP-diacylglycerol: step 1/2.</text>
</comment>
<comment type="similarity">
    <text evidence="3 15">Belongs to the CDP-alcohol phosphatidyltransferase class-I family.</text>
</comment>
<dbReference type="PANTHER" id="PTHR14269">
    <property type="entry name" value="CDP-DIACYLGLYCEROL--GLYCEROL-3-PHOSPHATE 3-PHOSPHATIDYLTRANSFERASE-RELATED"/>
    <property type="match status" value="1"/>
</dbReference>
<evidence type="ECO:0000313" key="19">
    <source>
        <dbReference type="Proteomes" id="UP000254919"/>
    </source>
</evidence>
<evidence type="ECO:0000256" key="12">
    <source>
        <dbReference type="ARBA" id="ARBA00023209"/>
    </source>
</evidence>
<evidence type="ECO:0000256" key="11">
    <source>
        <dbReference type="ARBA" id="ARBA00023136"/>
    </source>
</evidence>
<evidence type="ECO:0000256" key="4">
    <source>
        <dbReference type="ARBA" id="ARBA00013170"/>
    </source>
</evidence>
<dbReference type="InterPro" id="IPR004570">
    <property type="entry name" value="Phosphatidylglycerol_P_synth"/>
</dbReference>
<dbReference type="InterPro" id="IPR050324">
    <property type="entry name" value="CDP-alcohol_PTase-I"/>
</dbReference>
<dbReference type="GO" id="GO:0046474">
    <property type="term" value="P:glycerophospholipid biosynthetic process"/>
    <property type="evidence" value="ECO:0007669"/>
    <property type="project" value="TreeGrafter"/>
</dbReference>
<keyword evidence="7 15" id="KW-0808">Transferase</keyword>
<dbReference type="Proteomes" id="UP000254919">
    <property type="component" value="Unassembled WGS sequence"/>
</dbReference>
<keyword evidence="6" id="KW-0444">Lipid biosynthesis</keyword>
<feature type="region of interest" description="Disordered" evidence="16">
    <location>
        <begin position="1"/>
        <end position="21"/>
    </location>
</feature>
<evidence type="ECO:0000256" key="14">
    <source>
        <dbReference type="ARBA" id="ARBA00048586"/>
    </source>
</evidence>
<evidence type="ECO:0000256" key="10">
    <source>
        <dbReference type="ARBA" id="ARBA00023098"/>
    </source>
</evidence>
<dbReference type="GO" id="GO:0016020">
    <property type="term" value="C:membrane"/>
    <property type="evidence" value="ECO:0007669"/>
    <property type="project" value="UniProtKB-SubCell"/>
</dbReference>
<proteinExistence type="inferred from homology"/>
<feature type="transmembrane region" description="Helical" evidence="17">
    <location>
        <begin position="151"/>
        <end position="167"/>
    </location>
</feature>
<evidence type="ECO:0000256" key="16">
    <source>
        <dbReference type="SAM" id="MobiDB-lite"/>
    </source>
</evidence>
<feature type="transmembrane region" description="Helical" evidence="17">
    <location>
        <begin position="56"/>
        <end position="74"/>
    </location>
</feature>
<evidence type="ECO:0000256" key="5">
    <source>
        <dbReference type="ARBA" id="ARBA00014944"/>
    </source>
</evidence>
<dbReference type="AlphaFoldDB" id="A0A379N2T8"/>
<dbReference type="PANTHER" id="PTHR14269:SF11">
    <property type="entry name" value="CDP-DIACYLGLYCEROL--GLYCEROL-3-PHOSPHATE 3-PHOSPHATIDYLTRANSFERASE"/>
    <property type="match status" value="1"/>
</dbReference>
<dbReference type="RefSeq" id="WP_019461723.1">
    <property type="nucleotide sequence ID" value="NZ_AP031462.1"/>
</dbReference>
<evidence type="ECO:0000256" key="3">
    <source>
        <dbReference type="ARBA" id="ARBA00010441"/>
    </source>
</evidence>